<dbReference type="Gene3D" id="3.30.710.10">
    <property type="entry name" value="Potassium Channel Kv1.1, Chain A"/>
    <property type="match status" value="1"/>
</dbReference>
<dbReference type="Gene3D" id="3.30.160.60">
    <property type="entry name" value="Classic Zinc Finger"/>
    <property type="match status" value="1"/>
</dbReference>
<feature type="domain" description="C2H2-type" evidence="5">
    <location>
        <begin position="303"/>
        <end position="330"/>
    </location>
</feature>
<proteinExistence type="predicted"/>
<feature type="compositionally biased region" description="Basic and acidic residues" evidence="3">
    <location>
        <begin position="242"/>
        <end position="253"/>
    </location>
</feature>
<dbReference type="PROSITE" id="PS50097">
    <property type="entry name" value="BTB"/>
    <property type="match status" value="1"/>
</dbReference>
<dbReference type="GO" id="GO:0048666">
    <property type="term" value="P:neuron development"/>
    <property type="evidence" value="ECO:0007669"/>
    <property type="project" value="UniProtKB-ARBA"/>
</dbReference>
<evidence type="ECO:0000313" key="7">
    <source>
        <dbReference type="Proteomes" id="UP000820818"/>
    </source>
</evidence>
<evidence type="ECO:0000256" key="1">
    <source>
        <dbReference type="ARBA" id="ARBA00023242"/>
    </source>
</evidence>
<keyword evidence="2" id="KW-0863">Zinc-finger</keyword>
<dbReference type="SUPFAM" id="SSF54695">
    <property type="entry name" value="POZ domain"/>
    <property type="match status" value="1"/>
</dbReference>
<dbReference type="Pfam" id="PF00651">
    <property type="entry name" value="BTB"/>
    <property type="match status" value="1"/>
</dbReference>
<dbReference type="InterPro" id="IPR036236">
    <property type="entry name" value="Znf_C2H2_sf"/>
</dbReference>
<dbReference type="PANTHER" id="PTHR23110">
    <property type="entry name" value="BTB DOMAIN TRANSCRIPTION FACTOR"/>
    <property type="match status" value="1"/>
</dbReference>
<feature type="compositionally biased region" description="Polar residues" evidence="3">
    <location>
        <begin position="382"/>
        <end position="403"/>
    </location>
</feature>
<feature type="region of interest" description="Disordered" evidence="3">
    <location>
        <begin position="357"/>
        <end position="430"/>
    </location>
</feature>
<feature type="domain" description="BTB" evidence="4">
    <location>
        <begin position="32"/>
        <end position="98"/>
    </location>
</feature>
<dbReference type="GO" id="GO:0006357">
    <property type="term" value="P:regulation of transcription by RNA polymerase II"/>
    <property type="evidence" value="ECO:0007669"/>
    <property type="project" value="TreeGrafter"/>
</dbReference>
<accession>A0AAD5L0Q0</accession>
<evidence type="ECO:0000256" key="2">
    <source>
        <dbReference type="PROSITE-ProRule" id="PRU00042"/>
    </source>
</evidence>
<dbReference type="SMART" id="SM00355">
    <property type="entry name" value="ZnF_C2H2"/>
    <property type="match status" value="2"/>
</dbReference>
<dbReference type="GO" id="GO:0003006">
    <property type="term" value="P:developmental process involved in reproduction"/>
    <property type="evidence" value="ECO:0007669"/>
    <property type="project" value="UniProtKB-ARBA"/>
</dbReference>
<reference evidence="6 7" key="1">
    <citation type="submission" date="2022-05" db="EMBL/GenBank/DDBJ databases">
        <title>A multi-omics perspective on studying reproductive biology in Daphnia sinensis.</title>
        <authorList>
            <person name="Jia J."/>
        </authorList>
    </citation>
    <scope>NUCLEOTIDE SEQUENCE [LARGE SCALE GENOMIC DNA]</scope>
    <source>
        <strain evidence="6 7">WSL</strain>
    </source>
</reference>
<dbReference type="InterPro" id="IPR011333">
    <property type="entry name" value="SKP1/BTB/POZ_sf"/>
</dbReference>
<dbReference type="InterPro" id="IPR051095">
    <property type="entry name" value="Dros_DevTransReg"/>
</dbReference>
<protein>
    <submittedName>
        <fullName evidence="6">Uncharacterized protein</fullName>
    </submittedName>
</protein>
<dbReference type="SUPFAM" id="SSF57667">
    <property type="entry name" value="beta-beta-alpha zinc fingers"/>
    <property type="match status" value="1"/>
</dbReference>
<evidence type="ECO:0000256" key="3">
    <source>
        <dbReference type="SAM" id="MobiDB-lite"/>
    </source>
</evidence>
<dbReference type="GO" id="GO:0008270">
    <property type="term" value="F:zinc ion binding"/>
    <property type="evidence" value="ECO:0007669"/>
    <property type="project" value="UniProtKB-KW"/>
</dbReference>
<dbReference type="PANTHER" id="PTHR23110:SF109">
    <property type="entry name" value="FI07618P-RELATED"/>
    <property type="match status" value="1"/>
</dbReference>
<organism evidence="6 7">
    <name type="scientific">Daphnia sinensis</name>
    <dbReference type="NCBI Taxonomy" id="1820382"/>
    <lineage>
        <taxon>Eukaryota</taxon>
        <taxon>Metazoa</taxon>
        <taxon>Ecdysozoa</taxon>
        <taxon>Arthropoda</taxon>
        <taxon>Crustacea</taxon>
        <taxon>Branchiopoda</taxon>
        <taxon>Diplostraca</taxon>
        <taxon>Cladocera</taxon>
        <taxon>Anomopoda</taxon>
        <taxon>Daphniidae</taxon>
        <taxon>Daphnia</taxon>
        <taxon>Daphnia similis group</taxon>
    </lineage>
</organism>
<evidence type="ECO:0000259" key="4">
    <source>
        <dbReference type="PROSITE" id="PS50097"/>
    </source>
</evidence>
<dbReference type="PROSITE" id="PS50157">
    <property type="entry name" value="ZINC_FINGER_C2H2_2"/>
    <property type="match status" value="1"/>
</dbReference>
<feature type="region of interest" description="Disordered" evidence="3">
    <location>
        <begin position="204"/>
        <end position="228"/>
    </location>
</feature>
<keyword evidence="7" id="KW-1185">Reference proteome</keyword>
<dbReference type="EMBL" id="WJBH02000002">
    <property type="protein sequence ID" value="KAI9562792.1"/>
    <property type="molecule type" value="Genomic_DNA"/>
</dbReference>
<dbReference type="InterPro" id="IPR000210">
    <property type="entry name" value="BTB/POZ_dom"/>
</dbReference>
<feature type="region of interest" description="Disordered" evidence="3">
    <location>
        <begin position="242"/>
        <end position="263"/>
    </location>
</feature>
<dbReference type="PROSITE" id="PS00028">
    <property type="entry name" value="ZINC_FINGER_C2H2_1"/>
    <property type="match status" value="1"/>
</dbReference>
<dbReference type="Pfam" id="PF00096">
    <property type="entry name" value="zf-C2H2"/>
    <property type="match status" value="1"/>
</dbReference>
<name>A0AAD5L0Q0_9CRUS</name>
<feature type="compositionally biased region" description="Polar residues" evidence="3">
    <location>
        <begin position="419"/>
        <end position="430"/>
    </location>
</feature>
<dbReference type="SMART" id="SM00225">
    <property type="entry name" value="BTB"/>
    <property type="match status" value="1"/>
</dbReference>
<keyword evidence="1" id="KW-0539">Nucleus</keyword>
<evidence type="ECO:0000259" key="5">
    <source>
        <dbReference type="PROSITE" id="PS50157"/>
    </source>
</evidence>
<dbReference type="GO" id="GO:0005634">
    <property type="term" value="C:nucleus"/>
    <property type="evidence" value="ECO:0007669"/>
    <property type="project" value="TreeGrafter"/>
</dbReference>
<dbReference type="InterPro" id="IPR013087">
    <property type="entry name" value="Znf_C2H2_type"/>
</dbReference>
<dbReference type="GO" id="GO:0048513">
    <property type="term" value="P:animal organ development"/>
    <property type="evidence" value="ECO:0007669"/>
    <property type="project" value="UniProtKB-ARBA"/>
</dbReference>
<feature type="compositionally biased region" description="Basic and acidic residues" evidence="3">
    <location>
        <begin position="405"/>
        <end position="414"/>
    </location>
</feature>
<comment type="caution">
    <text evidence="6">The sequence shown here is derived from an EMBL/GenBank/DDBJ whole genome shotgun (WGS) entry which is preliminary data.</text>
</comment>
<dbReference type="CDD" id="cd18315">
    <property type="entry name" value="BTB_POZ_BAB-like"/>
    <property type="match status" value="1"/>
</dbReference>
<keyword evidence="2" id="KW-0479">Metal-binding</keyword>
<keyword evidence="2" id="KW-0862">Zinc</keyword>
<dbReference type="AlphaFoldDB" id="A0AAD5L0Q0"/>
<evidence type="ECO:0000313" key="6">
    <source>
        <dbReference type="EMBL" id="KAI9562792.1"/>
    </source>
</evidence>
<dbReference type="Proteomes" id="UP000820818">
    <property type="component" value="Linkage Group LG2"/>
</dbReference>
<gene>
    <name evidence="6" type="ORF">GHT06_010247</name>
</gene>
<sequence length="430" mass="47449">MGSSAELCLRWSSYESTLLFSVCDMWDAGALTDVTLFAEGRTIKAHKVVLSSCSGYFKEVLQDVTSAQHPIIVLPYACYQDLLAVISFMYKGEINITQLELSGLLNCAESLQVKGLAKINPLRASGLLKEVCKKNSCGTVANHGLLGGTSIKMEPHRVWKHNGFLPHSEGEEAVEITEISEDQKECLVVEEDSPENMLEEVEIDSDCHDSEEGEGGNESSHSGSERSEGKLYFLTSLGQHEEMKDEDIKKSSDTAKQIKNRRRKRGDLIRAINAAWNCGRGGMKECTTNNGQRSSIRKTLLPVSCPICFKVLSNAYNLKVHMSIHDGLKHQCSICGHTSKSRDALRKHLAYRHLIGMSGPVRPRMPANKRRKHDGTDDLLDTSMQSTENDNQNVAASNLSFSDPDNDHLAHSGGEDVDQNGNPSVANDTW</sequence>